<evidence type="ECO:0000259" key="2">
    <source>
        <dbReference type="Pfam" id="PF09995"/>
    </source>
</evidence>
<dbReference type="PANTHER" id="PTHR36151">
    <property type="entry name" value="BLR2777 PROTEIN"/>
    <property type="match status" value="1"/>
</dbReference>
<dbReference type="EMBL" id="PDNB01000006">
    <property type="protein sequence ID" value="PGH18100.1"/>
    <property type="molecule type" value="Genomic_DNA"/>
</dbReference>
<dbReference type="STRING" id="1447875.A0A2B7YA80"/>
<evidence type="ECO:0000313" key="3">
    <source>
        <dbReference type="EMBL" id="PGH18100.1"/>
    </source>
</evidence>
<dbReference type="Pfam" id="PF09995">
    <property type="entry name" value="MPAB_Lcp_cat"/>
    <property type="match status" value="1"/>
</dbReference>
<evidence type="ECO:0000256" key="1">
    <source>
        <dbReference type="SAM" id="Phobius"/>
    </source>
</evidence>
<dbReference type="PANTHER" id="PTHR36151:SF3">
    <property type="entry name" value="ER-BOUND OXYGENASE MPAB_MPAB'_RUBBER OXYGENASE CATALYTIC DOMAIN-CONTAINING PROTEIN"/>
    <property type="match status" value="1"/>
</dbReference>
<reference evidence="3 4" key="1">
    <citation type="submission" date="2017-10" db="EMBL/GenBank/DDBJ databases">
        <title>Comparative genomics in systemic dimorphic fungi from Ajellomycetaceae.</title>
        <authorList>
            <person name="Munoz J.F."/>
            <person name="Mcewen J.G."/>
            <person name="Clay O.K."/>
            <person name="Cuomo C.A."/>
        </authorList>
    </citation>
    <scope>NUCLEOTIDE SEQUENCE [LARGE SCALE GENOMIC DNA]</scope>
    <source>
        <strain evidence="3 4">UAMH5409</strain>
    </source>
</reference>
<dbReference type="Proteomes" id="UP000223968">
    <property type="component" value="Unassembled WGS sequence"/>
</dbReference>
<keyword evidence="1" id="KW-1133">Transmembrane helix</keyword>
<sequence length="309" mass="35294">MPDLEKMEMEKTLSTHTEDSFVIAIDKEEKAANRVDFELAMKDLKKVAREGITMAGGPVAILLQIAHPAVGQGVADHSTFNSRAISRAQYTQMYIYTMIFGNEQEKAAVKAWVDGAHARVVADGKVAYNATDPELQLWVATTIYACMVAMYELTHGPLPPAKAERVYQAFSVMGTSLQMPREMWPKDLRAFKVYWKDMIENHLRVTPEARGVYKDLFHPTGLPLWLRTIFVIVRPFLRPIVIEQLPPEIREQFHMKSTKKTRAIAGLFISGMTSIYPFIPLPIRQVQKTYNMRLLRKRMKKRGGQLVRQ</sequence>
<dbReference type="GO" id="GO:0016491">
    <property type="term" value="F:oxidoreductase activity"/>
    <property type="evidence" value="ECO:0007669"/>
    <property type="project" value="InterPro"/>
</dbReference>
<feature type="transmembrane region" description="Helical" evidence="1">
    <location>
        <begin position="263"/>
        <end position="283"/>
    </location>
</feature>
<feature type="domain" description="ER-bound oxygenase mpaB/mpaB'/Rubber oxygenase catalytic" evidence="2">
    <location>
        <begin position="47"/>
        <end position="264"/>
    </location>
</feature>
<organism evidence="3 4">
    <name type="scientific">Helicocarpus griseus UAMH5409</name>
    <dbReference type="NCBI Taxonomy" id="1447875"/>
    <lineage>
        <taxon>Eukaryota</taxon>
        <taxon>Fungi</taxon>
        <taxon>Dikarya</taxon>
        <taxon>Ascomycota</taxon>
        <taxon>Pezizomycotina</taxon>
        <taxon>Eurotiomycetes</taxon>
        <taxon>Eurotiomycetidae</taxon>
        <taxon>Onygenales</taxon>
        <taxon>Ajellomycetaceae</taxon>
        <taxon>Helicocarpus</taxon>
    </lineage>
</organism>
<keyword evidence="1" id="KW-0472">Membrane</keyword>
<dbReference type="InterPro" id="IPR018713">
    <property type="entry name" value="MPAB/Lcp_cat_dom"/>
</dbReference>
<gene>
    <name evidence="3" type="ORF">AJ79_00728</name>
</gene>
<keyword evidence="4" id="KW-1185">Reference proteome</keyword>
<evidence type="ECO:0000313" key="4">
    <source>
        <dbReference type="Proteomes" id="UP000223968"/>
    </source>
</evidence>
<comment type="caution">
    <text evidence="3">The sequence shown here is derived from an EMBL/GenBank/DDBJ whole genome shotgun (WGS) entry which is preliminary data.</text>
</comment>
<proteinExistence type="predicted"/>
<protein>
    <recommendedName>
        <fullName evidence="2">ER-bound oxygenase mpaB/mpaB'/Rubber oxygenase catalytic domain-containing protein</fullName>
    </recommendedName>
</protein>
<dbReference type="AlphaFoldDB" id="A0A2B7YA80"/>
<accession>A0A2B7YA80</accession>
<name>A0A2B7YA80_9EURO</name>
<dbReference type="OrthoDB" id="5131368at2759"/>
<keyword evidence="1" id="KW-0812">Transmembrane</keyword>